<reference evidence="1 2" key="1">
    <citation type="submission" date="2013-11" db="EMBL/GenBank/DDBJ databases">
        <title>Draft genome of the bovine lungworm Dictyocaulus viviparus.</title>
        <authorList>
            <person name="Mitreva M."/>
        </authorList>
    </citation>
    <scope>NUCLEOTIDE SEQUENCE [LARGE SCALE GENOMIC DNA]</scope>
    <source>
        <strain evidence="1 2">HannoverDv2000</strain>
    </source>
</reference>
<accession>A0A0D8YD54</accession>
<protein>
    <submittedName>
        <fullName evidence="1">Uncharacterized protein</fullName>
    </submittedName>
</protein>
<gene>
    <name evidence="1" type="ORF">DICVIV_01241</name>
</gene>
<keyword evidence="2" id="KW-1185">Reference proteome</keyword>
<proteinExistence type="predicted"/>
<evidence type="ECO:0000313" key="1">
    <source>
        <dbReference type="EMBL" id="KJH52531.1"/>
    </source>
</evidence>
<name>A0A0D8YD54_DICVI</name>
<dbReference type="AlphaFoldDB" id="A0A0D8YD54"/>
<dbReference type="Proteomes" id="UP000053766">
    <property type="component" value="Unassembled WGS sequence"/>
</dbReference>
<dbReference type="EMBL" id="KN716163">
    <property type="protein sequence ID" value="KJH52531.1"/>
    <property type="molecule type" value="Genomic_DNA"/>
</dbReference>
<organism evidence="1 2">
    <name type="scientific">Dictyocaulus viviparus</name>
    <name type="common">Bovine lungworm</name>
    <dbReference type="NCBI Taxonomy" id="29172"/>
    <lineage>
        <taxon>Eukaryota</taxon>
        <taxon>Metazoa</taxon>
        <taxon>Ecdysozoa</taxon>
        <taxon>Nematoda</taxon>
        <taxon>Chromadorea</taxon>
        <taxon>Rhabditida</taxon>
        <taxon>Rhabditina</taxon>
        <taxon>Rhabditomorpha</taxon>
        <taxon>Strongyloidea</taxon>
        <taxon>Metastrongylidae</taxon>
        <taxon>Dictyocaulus</taxon>
    </lineage>
</organism>
<sequence length="212" mass="24121">MRCKTVCTKENECSLGFGETLRGKCEAEQNHTGDQSDSDGINMKYTSLTSSGYSSLTVYELTFVCSSSPSFDEITNRSLLWGTVFRSFIEPVTPDLHRKIEDIFTTNRQLNGKDFWKIIYEVYGGIEAKMTLAVPTDPATQGVQLNFGKWRTKKKEIVENRKKNNKSFLDLMSIRRTVPYIRDRQTEIDKTCTTSLTQTMEFAAGRTADEKS</sequence>
<evidence type="ECO:0000313" key="2">
    <source>
        <dbReference type="Proteomes" id="UP000053766"/>
    </source>
</evidence>
<reference evidence="2" key="2">
    <citation type="journal article" date="2016" name="Sci. Rep.">
        <title>Dictyocaulus viviparus genome, variome and transcriptome elucidate lungworm biology and support future intervention.</title>
        <authorList>
            <person name="McNulty S.N."/>
            <person name="Strube C."/>
            <person name="Rosa B.A."/>
            <person name="Martin J.C."/>
            <person name="Tyagi R."/>
            <person name="Choi Y.J."/>
            <person name="Wang Q."/>
            <person name="Hallsworth Pepin K."/>
            <person name="Zhang X."/>
            <person name="Ozersky P."/>
            <person name="Wilson R.K."/>
            <person name="Sternberg P.W."/>
            <person name="Gasser R.B."/>
            <person name="Mitreva M."/>
        </authorList>
    </citation>
    <scope>NUCLEOTIDE SEQUENCE [LARGE SCALE GENOMIC DNA]</scope>
    <source>
        <strain evidence="2">HannoverDv2000</strain>
    </source>
</reference>